<evidence type="ECO:0000259" key="8">
    <source>
        <dbReference type="Pfam" id="PF07195"/>
    </source>
</evidence>
<feature type="domain" description="Flagellar hook-associated protein 2 C-terminal" evidence="8">
    <location>
        <begin position="252"/>
        <end position="407"/>
    </location>
</feature>
<comment type="subcellular location">
    <subcellularLocation>
        <location evidence="5">Secreted</location>
    </subcellularLocation>
    <subcellularLocation>
        <location evidence="5">Bacterial flagellum</location>
    </subcellularLocation>
</comment>
<keyword evidence="9" id="KW-0969">Cilium</keyword>
<keyword evidence="10" id="KW-1185">Reference proteome</keyword>
<keyword evidence="3" id="KW-0175">Coiled coil</keyword>
<evidence type="ECO:0000313" key="10">
    <source>
        <dbReference type="Proteomes" id="UP001595476"/>
    </source>
</evidence>
<evidence type="ECO:0000256" key="1">
    <source>
        <dbReference type="ARBA" id="ARBA00009764"/>
    </source>
</evidence>
<accession>A0ABV7HF74</accession>
<dbReference type="PANTHER" id="PTHR30288">
    <property type="entry name" value="FLAGELLAR CAP/ASSEMBLY PROTEIN FLID"/>
    <property type="match status" value="1"/>
</dbReference>
<dbReference type="RefSeq" id="WP_386715985.1">
    <property type="nucleotide sequence ID" value="NZ_JBHRSZ010000002.1"/>
</dbReference>
<reference evidence="10" key="1">
    <citation type="journal article" date="2019" name="Int. J. Syst. Evol. Microbiol.">
        <title>The Global Catalogue of Microorganisms (GCM) 10K type strain sequencing project: providing services to taxonomists for standard genome sequencing and annotation.</title>
        <authorList>
            <consortium name="The Broad Institute Genomics Platform"/>
            <consortium name="The Broad Institute Genome Sequencing Center for Infectious Disease"/>
            <person name="Wu L."/>
            <person name="Ma J."/>
        </authorList>
    </citation>
    <scope>NUCLEOTIDE SEQUENCE [LARGE SCALE GENOMIC DNA]</scope>
    <source>
        <strain evidence="10">KCTC 52438</strain>
    </source>
</reference>
<feature type="domain" description="Flagellar hook-associated protein 2 C-terminal" evidence="8">
    <location>
        <begin position="483"/>
        <end position="670"/>
    </location>
</feature>
<dbReference type="InterPro" id="IPR040026">
    <property type="entry name" value="FliD"/>
</dbReference>
<evidence type="ECO:0000256" key="5">
    <source>
        <dbReference type="RuleBase" id="RU362066"/>
    </source>
</evidence>
<organism evidence="9 10">
    <name type="scientific">Litoribrevibacter euphylliae</name>
    <dbReference type="NCBI Taxonomy" id="1834034"/>
    <lineage>
        <taxon>Bacteria</taxon>
        <taxon>Pseudomonadati</taxon>
        <taxon>Pseudomonadota</taxon>
        <taxon>Gammaproteobacteria</taxon>
        <taxon>Oceanospirillales</taxon>
        <taxon>Oceanospirillaceae</taxon>
        <taxon>Litoribrevibacter</taxon>
    </lineage>
</organism>
<evidence type="ECO:0000256" key="3">
    <source>
        <dbReference type="ARBA" id="ARBA00023054"/>
    </source>
</evidence>
<keyword evidence="4 5" id="KW-0975">Bacterial flagellum</keyword>
<dbReference type="PANTHER" id="PTHR30288:SF0">
    <property type="entry name" value="FLAGELLAR HOOK-ASSOCIATED PROTEIN 2"/>
    <property type="match status" value="1"/>
</dbReference>
<evidence type="ECO:0000256" key="6">
    <source>
        <dbReference type="SAM" id="MobiDB-lite"/>
    </source>
</evidence>
<comment type="subunit">
    <text evidence="2 5">Homopentamer.</text>
</comment>
<comment type="similarity">
    <text evidence="1 5">Belongs to the FliD family.</text>
</comment>
<feature type="region of interest" description="Disordered" evidence="6">
    <location>
        <begin position="136"/>
        <end position="161"/>
    </location>
</feature>
<dbReference type="Pfam" id="PF07195">
    <property type="entry name" value="FliD_C"/>
    <property type="match status" value="2"/>
</dbReference>
<gene>
    <name evidence="9" type="primary">fliD</name>
    <name evidence="9" type="ORF">ACFOEK_03065</name>
</gene>
<dbReference type="EMBL" id="JBHRSZ010000002">
    <property type="protein sequence ID" value="MFC3149997.1"/>
    <property type="molecule type" value="Genomic_DNA"/>
</dbReference>
<sequence>MGITSVGIGSGFLTSDLIDQLVDVERSATEPRLDANQEKLETQLSEVGRIKSAIEDFRLQSRILTIDGALTSTQGSSSSSAISVSTEKGAVVGSYSMSVEQLAQSQSVVSSSFAAKDTALSNGVLTIEFGTFTFGDTNATPGDAPDGGDNEDITGFTDDASSDPISIIVTDDNNTLEGIRDAINEKDAGITASILNDGSGYRLVLKSDETGETSAFRMTVSGDSDGDSSDANGLSALSFNATNQHMTESVRAQDAELTFNGISVTRSTNEVEELIDGVTFELSDTTTSSTITVSRDEDLIVERLQNFTDAYNELQSIIKEVTAYDSETGQGAVLLGDSTVRSLSMQLRGNLTQIVPGLEDANVRSLAEIGFKTDYKTGQIEFDSEEFLDQLEEYPDEVADIFGRNLISDNDDVTFASIGSKTEPGEYDVVVTQLATQGALSGSVVGTPTNILIDGTNDELVLEVDGVTSGTLTLTNNTYATLADLAAEIQTQIDADSALSDIGVTVTVDSDTLIFTSEKFGSSSSVNLTSVEDGSAYGLSVGNGTDGVDVEGTINGQPATGSGQRLSLSLEDDPADGVSVDITATSFPGASTQLTSTITVADGVAQSMVESFNDMLSFEGLISNKIFSLNEQLNAVDQQRIDLDERLESFQERLTRQFIAADTRVSQLNNTEQFVKTQLAAIVSSFTGGGDD</sequence>
<dbReference type="Pfam" id="PF02465">
    <property type="entry name" value="FliD_N"/>
    <property type="match status" value="1"/>
</dbReference>
<keyword evidence="9" id="KW-0282">Flagellum</keyword>
<evidence type="ECO:0000313" key="9">
    <source>
        <dbReference type="EMBL" id="MFC3149997.1"/>
    </source>
</evidence>
<feature type="domain" description="Flagellar hook-associated protein 2 N-terminal" evidence="7">
    <location>
        <begin position="10"/>
        <end position="106"/>
    </location>
</feature>
<comment type="caution">
    <text evidence="9">The sequence shown here is derived from an EMBL/GenBank/DDBJ whole genome shotgun (WGS) entry which is preliminary data.</text>
</comment>
<protein>
    <recommendedName>
        <fullName evidence="5">Flagellar hook-associated protein 2</fullName>
        <shortName evidence="5">HAP2</shortName>
    </recommendedName>
    <alternativeName>
        <fullName evidence="5">Flagellar cap protein</fullName>
    </alternativeName>
</protein>
<dbReference type="Proteomes" id="UP001595476">
    <property type="component" value="Unassembled WGS sequence"/>
</dbReference>
<proteinExistence type="inferred from homology"/>
<evidence type="ECO:0000259" key="7">
    <source>
        <dbReference type="Pfam" id="PF02465"/>
    </source>
</evidence>
<dbReference type="InterPro" id="IPR003481">
    <property type="entry name" value="FliD_N"/>
</dbReference>
<dbReference type="InterPro" id="IPR010809">
    <property type="entry name" value="FliD_C"/>
</dbReference>
<name>A0ABV7HF74_9GAMM</name>
<comment type="function">
    <text evidence="5">Required for morphogenesis and for the elongation of the flagellar filament by facilitating polymerization of the flagellin monomers at the tip of growing filament. Forms a capping structure, which prevents flagellin subunits (transported through the central channel of the flagellum) from leaking out without polymerization at the distal end.</text>
</comment>
<evidence type="ECO:0000256" key="2">
    <source>
        <dbReference type="ARBA" id="ARBA00011255"/>
    </source>
</evidence>
<keyword evidence="9" id="KW-0966">Cell projection</keyword>
<keyword evidence="5" id="KW-0964">Secreted</keyword>
<evidence type="ECO:0000256" key="4">
    <source>
        <dbReference type="ARBA" id="ARBA00023143"/>
    </source>
</evidence>